<evidence type="ECO:0000256" key="1">
    <source>
        <dbReference type="ARBA" id="ARBA00010062"/>
    </source>
</evidence>
<dbReference type="CDD" id="cd06335">
    <property type="entry name" value="PBP1_ABC_ligand_binding-like"/>
    <property type="match status" value="1"/>
</dbReference>
<keyword evidence="3 5" id="KW-0732">Signal</keyword>
<dbReference type="EMBL" id="PXWF02000191">
    <property type="protein sequence ID" value="PWF48458.1"/>
    <property type="molecule type" value="Genomic_DNA"/>
</dbReference>
<organism evidence="7 8">
    <name type="scientific">Massilia glaciei</name>
    <dbReference type="NCBI Taxonomy" id="1524097"/>
    <lineage>
        <taxon>Bacteria</taxon>
        <taxon>Pseudomonadati</taxon>
        <taxon>Pseudomonadota</taxon>
        <taxon>Betaproteobacteria</taxon>
        <taxon>Burkholderiales</taxon>
        <taxon>Oxalobacteraceae</taxon>
        <taxon>Telluria group</taxon>
        <taxon>Massilia</taxon>
    </lineage>
</organism>
<comment type="caution">
    <text evidence="7">The sequence shown here is derived from an EMBL/GenBank/DDBJ whole genome shotgun (WGS) entry which is preliminary data.</text>
</comment>
<feature type="domain" description="Leucine-binding protein" evidence="6">
    <location>
        <begin position="23"/>
        <end position="362"/>
    </location>
</feature>
<keyword evidence="2" id="KW-0813">Transport</keyword>
<keyword evidence="8" id="KW-1185">Reference proteome</keyword>
<protein>
    <submittedName>
        <fullName evidence="7">Amino acid ABC transporter substrate-binding protein</fullName>
    </submittedName>
</protein>
<evidence type="ECO:0000313" key="8">
    <source>
        <dbReference type="Proteomes" id="UP000241421"/>
    </source>
</evidence>
<gene>
    <name evidence="7" type="ORF">C7C56_011520</name>
</gene>
<evidence type="ECO:0000256" key="3">
    <source>
        <dbReference type="ARBA" id="ARBA00022729"/>
    </source>
</evidence>
<dbReference type="Pfam" id="PF13458">
    <property type="entry name" value="Peripla_BP_6"/>
    <property type="match status" value="1"/>
</dbReference>
<proteinExistence type="inferred from homology"/>
<dbReference type="GO" id="GO:0006865">
    <property type="term" value="P:amino acid transport"/>
    <property type="evidence" value="ECO:0007669"/>
    <property type="project" value="UniProtKB-KW"/>
</dbReference>
<dbReference type="AlphaFoldDB" id="A0A2U2HLQ8"/>
<keyword evidence="4" id="KW-0029">Amino-acid transport</keyword>
<comment type="similarity">
    <text evidence="1">Belongs to the leucine-binding protein family.</text>
</comment>
<feature type="chain" id="PRO_5015701107" evidence="5">
    <location>
        <begin position="21"/>
        <end position="381"/>
    </location>
</feature>
<dbReference type="PRINTS" id="PR00337">
    <property type="entry name" value="LEUILEVALBP"/>
</dbReference>
<reference evidence="7 8" key="1">
    <citation type="submission" date="2018-04" db="EMBL/GenBank/DDBJ databases">
        <title>Massilia violaceinigra sp. nov., a novel purple-pigmented bacterium isolated from Tianshan glacier, Xinjiang, China.</title>
        <authorList>
            <person name="Wang H."/>
        </authorList>
    </citation>
    <scope>NUCLEOTIDE SEQUENCE [LARGE SCALE GENOMIC DNA]</scope>
    <source>
        <strain evidence="7 8">B448-2</strain>
    </source>
</reference>
<sequence length="381" mass="39379">MKPTQFALAAALLAAGAAHAADTIRIGSLLPLTGGSANMGSAVRDGQRLAVKQINARGGVLGRRLELVELDDEAKPEKAAQNMQALPSKGIVACSCGVNTGVVASYQRNLQAARIPNMIPASAGTKLTKTYANAPAGNYTFRVQASDTLQAQMMVDYAVKKGWRKIALLSDSTPYGVGGHDDMVKRLLAHKLAAVSDTIFNLKDTDMTAQLLRAKEAGANVLLVYGIGPEQGQIAAGAAKLGMKVPLIGSWPNAMDSFLSIAGPAGNGAFSPQTFVEGAASEAGRAFEAAYRAEYKRARIVNPTAAAGGNDSILLLAAAIGQAGSTDGAKIKAALENLAAPVRGAIGTYQKPFSAQDHEAVELGMAMIATWKQGAIVPAPK</sequence>
<evidence type="ECO:0000313" key="7">
    <source>
        <dbReference type="EMBL" id="PWF48458.1"/>
    </source>
</evidence>
<dbReference type="PANTHER" id="PTHR30483:SF6">
    <property type="entry name" value="PERIPLASMIC BINDING PROTEIN OF ABC TRANSPORTER FOR NATURAL AMINO ACIDS"/>
    <property type="match status" value="1"/>
</dbReference>
<dbReference type="InterPro" id="IPR028082">
    <property type="entry name" value="Peripla_BP_I"/>
</dbReference>
<dbReference type="SUPFAM" id="SSF53822">
    <property type="entry name" value="Periplasmic binding protein-like I"/>
    <property type="match status" value="1"/>
</dbReference>
<accession>A0A2U2HLQ8</accession>
<dbReference type="InterPro" id="IPR051010">
    <property type="entry name" value="BCAA_transport"/>
</dbReference>
<dbReference type="InterPro" id="IPR028081">
    <property type="entry name" value="Leu-bd"/>
</dbReference>
<dbReference type="RefSeq" id="WP_106757545.1">
    <property type="nucleotide sequence ID" value="NZ_PXWF02000191.1"/>
</dbReference>
<evidence type="ECO:0000259" key="6">
    <source>
        <dbReference type="Pfam" id="PF13458"/>
    </source>
</evidence>
<dbReference type="PANTHER" id="PTHR30483">
    <property type="entry name" value="LEUCINE-SPECIFIC-BINDING PROTEIN"/>
    <property type="match status" value="1"/>
</dbReference>
<dbReference type="InterPro" id="IPR000709">
    <property type="entry name" value="Leu_Ile_Val-bd"/>
</dbReference>
<evidence type="ECO:0000256" key="5">
    <source>
        <dbReference type="SAM" id="SignalP"/>
    </source>
</evidence>
<name>A0A2U2HLQ8_9BURK</name>
<dbReference type="Gene3D" id="3.40.50.2300">
    <property type="match status" value="2"/>
</dbReference>
<dbReference type="Proteomes" id="UP000241421">
    <property type="component" value="Unassembled WGS sequence"/>
</dbReference>
<evidence type="ECO:0000256" key="4">
    <source>
        <dbReference type="ARBA" id="ARBA00022970"/>
    </source>
</evidence>
<dbReference type="OrthoDB" id="9794826at2"/>
<evidence type="ECO:0000256" key="2">
    <source>
        <dbReference type="ARBA" id="ARBA00022448"/>
    </source>
</evidence>
<feature type="signal peptide" evidence="5">
    <location>
        <begin position="1"/>
        <end position="20"/>
    </location>
</feature>